<feature type="compositionally biased region" description="Basic residues" evidence="1">
    <location>
        <begin position="1"/>
        <end position="13"/>
    </location>
</feature>
<organism evidence="2 3">
    <name type="scientific">Tanacetum coccineum</name>
    <dbReference type="NCBI Taxonomy" id="301880"/>
    <lineage>
        <taxon>Eukaryota</taxon>
        <taxon>Viridiplantae</taxon>
        <taxon>Streptophyta</taxon>
        <taxon>Embryophyta</taxon>
        <taxon>Tracheophyta</taxon>
        <taxon>Spermatophyta</taxon>
        <taxon>Magnoliopsida</taxon>
        <taxon>eudicotyledons</taxon>
        <taxon>Gunneridae</taxon>
        <taxon>Pentapetalae</taxon>
        <taxon>asterids</taxon>
        <taxon>campanulids</taxon>
        <taxon>Asterales</taxon>
        <taxon>Asteraceae</taxon>
        <taxon>Asteroideae</taxon>
        <taxon>Anthemideae</taxon>
        <taxon>Anthemidinae</taxon>
        <taxon>Tanacetum</taxon>
    </lineage>
</organism>
<accession>A0ABQ4WJW7</accession>
<feature type="non-terminal residue" evidence="2">
    <location>
        <position position="1"/>
    </location>
</feature>
<comment type="caution">
    <text evidence="2">The sequence shown here is derived from an EMBL/GenBank/DDBJ whole genome shotgun (WGS) entry which is preliminary data.</text>
</comment>
<evidence type="ECO:0000313" key="2">
    <source>
        <dbReference type="EMBL" id="GJS53201.1"/>
    </source>
</evidence>
<name>A0ABQ4WJW7_9ASTR</name>
<dbReference type="EMBL" id="BQNB010008710">
    <property type="protein sequence ID" value="GJS53201.1"/>
    <property type="molecule type" value="Genomic_DNA"/>
</dbReference>
<sequence>VQAKKVMRGLRHRSTQEREGKDDVFPSGNESDMSYTTIPLRKAWNDDDDVLDVFGLDSRYERFRNHVFGLYRIEMDWRMDLASYACDIDMPIKVGRAWKLMCTSKRYAWPNCKASNKN</sequence>
<gene>
    <name evidence="2" type="ORF">Tco_0626563</name>
</gene>
<reference evidence="2" key="1">
    <citation type="journal article" date="2022" name="Int. J. Mol. Sci.">
        <title>Draft Genome of Tanacetum Coccineum: Genomic Comparison of Closely Related Tanacetum-Family Plants.</title>
        <authorList>
            <person name="Yamashiro T."/>
            <person name="Shiraishi A."/>
            <person name="Nakayama K."/>
            <person name="Satake H."/>
        </authorList>
    </citation>
    <scope>NUCLEOTIDE SEQUENCE</scope>
</reference>
<keyword evidence="3" id="KW-1185">Reference proteome</keyword>
<reference evidence="2" key="2">
    <citation type="submission" date="2022-01" db="EMBL/GenBank/DDBJ databases">
        <authorList>
            <person name="Yamashiro T."/>
            <person name="Shiraishi A."/>
            <person name="Satake H."/>
            <person name="Nakayama K."/>
        </authorList>
    </citation>
    <scope>NUCLEOTIDE SEQUENCE</scope>
</reference>
<evidence type="ECO:0000256" key="1">
    <source>
        <dbReference type="SAM" id="MobiDB-lite"/>
    </source>
</evidence>
<feature type="region of interest" description="Disordered" evidence="1">
    <location>
        <begin position="1"/>
        <end position="31"/>
    </location>
</feature>
<evidence type="ECO:0000313" key="3">
    <source>
        <dbReference type="Proteomes" id="UP001151760"/>
    </source>
</evidence>
<protein>
    <submittedName>
        <fullName evidence="2">Uncharacterized protein</fullName>
    </submittedName>
</protein>
<proteinExistence type="predicted"/>
<dbReference type="Proteomes" id="UP001151760">
    <property type="component" value="Unassembled WGS sequence"/>
</dbReference>
<feature type="compositionally biased region" description="Basic and acidic residues" evidence="1">
    <location>
        <begin position="14"/>
        <end position="24"/>
    </location>
</feature>